<evidence type="ECO:0000256" key="2">
    <source>
        <dbReference type="HAMAP-Rule" id="MF_01477"/>
    </source>
</evidence>
<keyword evidence="2" id="KW-0963">Cytoplasm</keyword>
<gene>
    <name evidence="2 3" type="primary">rsfS</name>
    <name evidence="3" type="ORF">GCM10007966_20120</name>
</gene>
<dbReference type="Proteomes" id="UP000630149">
    <property type="component" value="Unassembled WGS sequence"/>
</dbReference>
<dbReference type="GO" id="GO:0090071">
    <property type="term" value="P:negative regulation of ribosome biogenesis"/>
    <property type="evidence" value="ECO:0007669"/>
    <property type="project" value="UniProtKB-UniRule"/>
</dbReference>
<comment type="subunit">
    <text evidence="2">Interacts with ribosomal protein uL14 (rplN).</text>
</comment>
<accession>A0A917JXW7</accession>
<evidence type="ECO:0000256" key="1">
    <source>
        <dbReference type="ARBA" id="ARBA00010574"/>
    </source>
</evidence>
<dbReference type="AlphaFoldDB" id="A0A917JXW7"/>
<name>A0A917JXW7_9GAMM</name>
<protein>
    <recommendedName>
        <fullName evidence="2">Ribosomal silencing factor RsfS</fullName>
    </recommendedName>
</protein>
<keyword evidence="4" id="KW-1185">Reference proteome</keyword>
<dbReference type="EMBL" id="BMOB01000010">
    <property type="protein sequence ID" value="GGI91390.1"/>
    <property type="molecule type" value="Genomic_DNA"/>
</dbReference>
<dbReference type="InterPro" id="IPR004394">
    <property type="entry name" value="Iojap/RsfS/C7orf30"/>
</dbReference>
<dbReference type="GO" id="GO:0043023">
    <property type="term" value="F:ribosomal large subunit binding"/>
    <property type="evidence" value="ECO:0007669"/>
    <property type="project" value="TreeGrafter"/>
</dbReference>
<sequence>MMSFCLSLQILLYSAPVYNLTMGSLNHSMSNNNVFLDKLILALEDMQASDITVLDVHKQTTITDFMVICTGRSSRHVKSIAEQTIEKMKSEGISPISSTGLELGEWALIDFGDFILHVMQPDSRAFYNLEGLWQNTANA</sequence>
<dbReference type="NCBIfam" id="TIGR00090">
    <property type="entry name" value="rsfS_iojap_ybeB"/>
    <property type="match status" value="1"/>
</dbReference>
<comment type="caution">
    <text evidence="3">The sequence shown here is derived from an EMBL/GenBank/DDBJ whole genome shotgun (WGS) entry which is preliminary data.</text>
</comment>
<keyword evidence="2" id="KW-0810">Translation regulation</keyword>
<keyword evidence="2" id="KW-0678">Repressor</keyword>
<dbReference type="PANTHER" id="PTHR21043">
    <property type="entry name" value="IOJAP SUPERFAMILY ORTHOLOG"/>
    <property type="match status" value="1"/>
</dbReference>
<dbReference type="Gene3D" id="3.30.460.10">
    <property type="entry name" value="Beta Polymerase, domain 2"/>
    <property type="match status" value="1"/>
</dbReference>
<reference evidence="3" key="1">
    <citation type="journal article" date="2014" name="Int. J. Syst. Evol. Microbiol.">
        <title>Complete genome sequence of Corynebacterium casei LMG S-19264T (=DSM 44701T), isolated from a smear-ripened cheese.</title>
        <authorList>
            <consortium name="US DOE Joint Genome Institute (JGI-PGF)"/>
            <person name="Walter F."/>
            <person name="Albersmeier A."/>
            <person name="Kalinowski J."/>
            <person name="Ruckert C."/>
        </authorList>
    </citation>
    <scope>NUCLEOTIDE SEQUENCE</scope>
    <source>
        <strain evidence="3">JCM 13919</strain>
    </source>
</reference>
<dbReference type="HAMAP" id="MF_01477">
    <property type="entry name" value="Iojap_RsfS"/>
    <property type="match status" value="1"/>
</dbReference>
<organism evidence="3 4">
    <name type="scientific">Legionella impletisoli</name>
    <dbReference type="NCBI Taxonomy" id="343510"/>
    <lineage>
        <taxon>Bacteria</taxon>
        <taxon>Pseudomonadati</taxon>
        <taxon>Pseudomonadota</taxon>
        <taxon>Gammaproteobacteria</taxon>
        <taxon>Legionellales</taxon>
        <taxon>Legionellaceae</taxon>
        <taxon>Legionella</taxon>
    </lineage>
</organism>
<comment type="similarity">
    <text evidence="1 2">Belongs to the Iojap/RsfS family.</text>
</comment>
<reference evidence="3" key="2">
    <citation type="submission" date="2020-09" db="EMBL/GenBank/DDBJ databases">
        <authorList>
            <person name="Sun Q."/>
            <person name="Ohkuma M."/>
        </authorList>
    </citation>
    <scope>NUCLEOTIDE SEQUENCE</scope>
    <source>
        <strain evidence="3">JCM 13919</strain>
    </source>
</reference>
<dbReference type="GO" id="GO:0017148">
    <property type="term" value="P:negative regulation of translation"/>
    <property type="evidence" value="ECO:0007669"/>
    <property type="project" value="UniProtKB-UniRule"/>
</dbReference>
<comment type="subcellular location">
    <subcellularLocation>
        <location evidence="2">Cytoplasm</location>
    </subcellularLocation>
</comment>
<dbReference type="PANTHER" id="PTHR21043:SF0">
    <property type="entry name" value="MITOCHONDRIAL ASSEMBLY OF RIBOSOMAL LARGE SUBUNIT PROTEIN 1"/>
    <property type="match status" value="1"/>
</dbReference>
<dbReference type="GO" id="GO:0005737">
    <property type="term" value="C:cytoplasm"/>
    <property type="evidence" value="ECO:0007669"/>
    <property type="project" value="UniProtKB-SubCell"/>
</dbReference>
<dbReference type="GO" id="GO:0042256">
    <property type="term" value="P:cytosolic ribosome assembly"/>
    <property type="evidence" value="ECO:0007669"/>
    <property type="project" value="UniProtKB-UniRule"/>
</dbReference>
<proteinExistence type="inferred from homology"/>
<dbReference type="InterPro" id="IPR043519">
    <property type="entry name" value="NT_sf"/>
</dbReference>
<evidence type="ECO:0000313" key="4">
    <source>
        <dbReference type="Proteomes" id="UP000630149"/>
    </source>
</evidence>
<comment type="function">
    <text evidence="2">Functions as a ribosomal silencing factor. Interacts with ribosomal protein uL14 (rplN), blocking formation of intersubunit bridge B8. Prevents association of the 30S and 50S ribosomal subunits and the formation of functional ribosomes, thus repressing translation.</text>
</comment>
<evidence type="ECO:0000313" key="3">
    <source>
        <dbReference type="EMBL" id="GGI91390.1"/>
    </source>
</evidence>
<dbReference type="SUPFAM" id="SSF81301">
    <property type="entry name" value="Nucleotidyltransferase"/>
    <property type="match status" value="1"/>
</dbReference>
<dbReference type="Pfam" id="PF02410">
    <property type="entry name" value="RsfS"/>
    <property type="match status" value="1"/>
</dbReference>